<proteinExistence type="predicted"/>
<accession>A0A1N6DE77</accession>
<evidence type="ECO:0000313" key="1">
    <source>
        <dbReference type="EMBL" id="SIN69027.1"/>
    </source>
</evidence>
<evidence type="ECO:0000313" key="2">
    <source>
        <dbReference type="Proteomes" id="UP000198461"/>
    </source>
</evidence>
<keyword evidence="2" id="KW-1185">Reference proteome</keyword>
<dbReference type="EMBL" id="FSRE01000001">
    <property type="protein sequence ID" value="SIN69027.1"/>
    <property type="molecule type" value="Genomic_DNA"/>
</dbReference>
<reference evidence="1 2" key="1">
    <citation type="submission" date="2016-11" db="EMBL/GenBank/DDBJ databases">
        <authorList>
            <person name="Jaros S."/>
            <person name="Januszkiewicz K."/>
            <person name="Wedrychowicz H."/>
        </authorList>
    </citation>
    <scope>NUCLEOTIDE SEQUENCE [LARGE SCALE GENOMIC DNA]</scope>
    <source>
        <strain evidence="1 2">DSM 17737</strain>
    </source>
</reference>
<name>A0A1N6DE77_9GAMM</name>
<dbReference type="OrthoDB" id="3542438at2"/>
<gene>
    <name evidence="1" type="ORF">SAMN05443662_0073</name>
</gene>
<sequence>MQRDRAELNNLRDLDRGIIETIAKKFIQQYGDLDPDTGKPVENPVSQPTMEKELQEMLNTPELGLRQVVPLIVMWVDEFQLDFNDELFDMEKRRLERRQQLVDELEKMAERGEAVTLEFTIGDILTELELREIPVALPYLEAQLFKRHGIPPEPQTLQEAMERLRDLWAHADQVVQIILTPEEAQQKSQLLQEVEELFNTEDDYEHLKEKARAWLKKTQQDHNPDMQEFLDMLSRESLSFQMAIREVMDEEAQAARSHVSPETELTPEAFKLLTQKKGDTIYAGSEYTHSYNFFRRLLTRLVDWWIFRP</sequence>
<protein>
    <submittedName>
        <fullName evidence="1">Uncharacterized protein</fullName>
    </submittedName>
</protein>
<organism evidence="1 2">
    <name type="scientific">Sulfurivirga caldicuralii</name>
    <dbReference type="NCBI Taxonomy" id="364032"/>
    <lineage>
        <taxon>Bacteria</taxon>
        <taxon>Pseudomonadati</taxon>
        <taxon>Pseudomonadota</taxon>
        <taxon>Gammaproteobacteria</taxon>
        <taxon>Thiotrichales</taxon>
        <taxon>Piscirickettsiaceae</taxon>
        <taxon>Sulfurivirga</taxon>
    </lineage>
</organism>
<dbReference type="RefSeq" id="WP_074200425.1">
    <property type="nucleotide sequence ID" value="NZ_FSRE01000001.1"/>
</dbReference>
<dbReference type="STRING" id="364032.SAMN05443662_0073"/>
<dbReference type="AlphaFoldDB" id="A0A1N6DE77"/>
<dbReference type="Proteomes" id="UP000198461">
    <property type="component" value="Unassembled WGS sequence"/>
</dbReference>